<evidence type="ECO:0000313" key="3">
    <source>
        <dbReference type="Proteomes" id="UP000325395"/>
    </source>
</evidence>
<keyword evidence="3" id="KW-1185">Reference proteome</keyword>
<evidence type="ECO:0000256" key="1">
    <source>
        <dbReference type="SAM" id="Phobius"/>
    </source>
</evidence>
<organism evidence="2 3">
    <name type="scientific">Aspergillus pseudocaelatus</name>
    <dbReference type="NCBI Taxonomy" id="1825620"/>
    <lineage>
        <taxon>Eukaryota</taxon>
        <taxon>Fungi</taxon>
        <taxon>Dikarya</taxon>
        <taxon>Ascomycota</taxon>
        <taxon>Pezizomycotina</taxon>
        <taxon>Eurotiomycetes</taxon>
        <taxon>Eurotiomycetidae</taxon>
        <taxon>Eurotiales</taxon>
        <taxon>Aspergillaceae</taxon>
        <taxon>Aspergillus</taxon>
        <taxon>Aspergillus subgen. Circumdati</taxon>
    </lineage>
</organism>
<name>A0ABQ6W002_9EURO</name>
<dbReference type="PANTHER" id="PTHR35184:SF1">
    <property type="entry name" value="INTEGRAL MEMBRANE PROTEIN"/>
    <property type="match status" value="1"/>
</dbReference>
<keyword evidence="1" id="KW-0472">Membrane</keyword>
<protein>
    <recommendedName>
        <fullName evidence="4">Frag1/DRAM/Sfk1 family-domain-containing protein</fullName>
    </recommendedName>
</protein>
<feature type="transmembrane region" description="Helical" evidence="1">
    <location>
        <begin position="112"/>
        <end position="132"/>
    </location>
</feature>
<sequence>MIFHYYLPSDLRENPSNKMSSSLQIRGGPYASTTAGMGGLPTIIPDVPICAVFLVLYIAFAATNMTIFQKNRRRGHKFVMSGMLFGFCMARITTLVLRIVWANRQRNVRLAIAANIFVNAGVLLVYIINFILAQRILRSKQPHIGWHPILRQGSKLLYVLILGALVMVITSTVVSLYTLDMHTRSQCRDVQLAAITYLLVFTCLPLAQVLIAFILPKSRQEESFGQGGTTSKVAIIVLSSCLCILIAGFKAGVNWSPPRPATNPPWYDSKACFYVFNFVLEIMILSLLTFSRFDKRFHIPNGSTRPGDYSCLALQPDKESDQAQLTEGKGPGLAQR</sequence>
<evidence type="ECO:0008006" key="4">
    <source>
        <dbReference type="Google" id="ProtNLM"/>
    </source>
</evidence>
<dbReference type="PANTHER" id="PTHR35184">
    <property type="entry name" value="YALI0C10208P"/>
    <property type="match status" value="1"/>
</dbReference>
<evidence type="ECO:0000313" key="2">
    <source>
        <dbReference type="EMBL" id="KAE8410485.1"/>
    </source>
</evidence>
<dbReference type="Proteomes" id="UP000325395">
    <property type="component" value="Unassembled WGS sequence"/>
</dbReference>
<feature type="transmembrane region" description="Helical" evidence="1">
    <location>
        <begin position="190"/>
        <end position="213"/>
    </location>
</feature>
<dbReference type="EMBL" id="ML735941">
    <property type="protein sequence ID" value="KAE8410485.1"/>
    <property type="molecule type" value="Genomic_DNA"/>
</dbReference>
<accession>A0ABQ6W002</accession>
<feature type="transmembrane region" description="Helical" evidence="1">
    <location>
        <begin position="233"/>
        <end position="253"/>
    </location>
</feature>
<dbReference type="InterPro" id="IPR021460">
    <property type="entry name" value="DUF3112"/>
</dbReference>
<dbReference type="Pfam" id="PF11309">
    <property type="entry name" value="DUF3112"/>
    <property type="match status" value="2"/>
</dbReference>
<gene>
    <name evidence="2" type="ORF">BDV36DRAFT_277725</name>
</gene>
<feature type="transmembrane region" description="Helical" evidence="1">
    <location>
        <begin position="43"/>
        <end position="66"/>
    </location>
</feature>
<reference evidence="2 3" key="1">
    <citation type="submission" date="2019-04" db="EMBL/GenBank/DDBJ databases">
        <authorList>
            <consortium name="DOE Joint Genome Institute"/>
            <person name="Mondo S."/>
            <person name="Kjaerbolling I."/>
            <person name="Vesth T."/>
            <person name="Frisvad J.C."/>
            <person name="Nybo J.L."/>
            <person name="Theobald S."/>
            <person name="Kildgaard S."/>
            <person name="Isbrandt T."/>
            <person name="Kuo A."/>
            <person name="Sato A."/>
            <person name="Lyhne E.K."/>
            <person name="Kogle M.E."/>
            <person name="Wiebenga A."/>
            <person name="Kun R.S."/>
            <person name="Lubbers R.J."/>
            <person name="Makela M.R."/>
            <person name="Barry K."/>
            <person name="Chovatia M."/>
            <person name="Clum A."/>
            <person name="Daum C."/>
            <person name="Haridas S."/>
            <person name="He G."/>
            <person name="LaButti K."/>
            <person name="Lipzen A."/>
            <person name="Riley R."/>
            <person name="Salamov A."/>
            <person name="Simmons B.A."/>
            <person name="Magnuson J.K."/>
            <person name="Henrissat B."/>
            <person name="Mortensen U.H."/>
            <person name="Larsen T.O."/>
            <person name="Devries R.P."/>
            <person name="Grigoriev I.V."/>
            <person name="Machida M."/>
            <person name="Baker S.E."/>
            <person name="Andersen M.R."/>
            <person name="Cantor M.N."/>
            <person name="Hua S.X."/>
        </authorList>
    </citation>
    <scope>NUCLEOTIDE SEQUENCE [LARGE SCALE GENOMIC DNA]</scope>
    <source>
        <strain evidence="2 3">CBS 117616</strain>
    </source>
</reference>
<proteinExistence type="predicted"/>
<feature type="transmembrane region" description="Helical" evidence="1">
    <location>
        <begin position="78"/>
        <end position="100"/>
    </location>
</feature>
<keyword evidence="1" id="KW-0812">Transmembrane</keyword>
<feature type="transmembrane region" description="Helical" evidence="1">
    <location>
        <begin position="273"/>
        <end position="290"/>
    </location>
</feature>
<feature type="transmembrane region" description="Helical" evidence="1">
    <location>
        <begin position="156"/>
        <end position="178"/>
    </location>
</feature>
<keyword evidence="1" id="KW-1133">Transmembrane helix</keyword>